<dbReference type="InterPro" id="IPR029021">
    <property type="entry name" value="Prot-tyrosine_phosphatase-like"/>
</dbReference>
<evidence type="ECO:0000313" key="1">
    <source>
        <dbReference type="EMBL" id="PQO47058.1"/>
    </source>
</evidence>
<sequence>MREILSDRLWIANALQIRDIRNVLLCGVTAVVDLAMEEKPIVFPRDIVYVRMPITDGAGNPRAILKATWELVAELIEAERPTAVACSAGMSRSPVIVAAALAKVEKKPLKEVILRMAEMHPLDVSPALLQDVMQPEPGTN</sequence>
<organism evidence="1 2">
    <name type="scientific">Blastopirellula marina</name>
    <dbReference type="NCBI Taxonomy" id="124"/>
    <lineage>
        <taxon>Bacteria</taxon>
        <taxon>Pseudomonadati</taxon>
        <taxon>Planctomycetota</taxon>
        <taxon>Planctomycetia</taxon>
        <taxon>Pirellulales</taxon>
        <taxon>Pirellulaceae</taxon>
        <taxon>Blastopirellula</taxon>
    </lineage>
</organism>
<proteinExistence type="predicted"/>
<reference evidence="1 2" key="1">
    <citation type="submission" date="2018-02" db="EMBL/GenBank/DDBJ databases">
        <title>Comparative genomes isolates from brazilian mangrove.</title>
        <authorList>
            <person name="Araujo J.E."/>
            <person name="Taketani R.G."/>
            <person name="Silva M.C.P."/>
            <person name="Loureco M.V."/>
            <person name="Andreote F.D."/>
        </authorList>
    </citation>
    <scope>NUCLEOTIDE SEQUENCE [LARGE SCALE GENOMIC DNA]</scope>
    <source>
        <strain evidence="1 2">Nap-Phe MGV</strain>
    </source>
</reference>
<dbReference type="CDD" id="cd14498">
    <property type="entry name" value="DSP"/>
    <property type="match status" value="1"/>
</dbReference>
<protein>
    <submittedName>
        <fullName evidence="1">Protein phosphatase</fullName>
    </submittedName>
</protein>
<dbReference type="EMBL" id="PUHZ01000006">
    <property type="protein sequence ID" value="PQO47058.1"/>
    <property type="molecule type" value="Genomic_DNA"/>
</dbReference>
<name>A0A2S8GRK4_9BACT</name>
<dbReference type="SUPFAM" id="SSF52799">
    <property type="entry name" value="(Phosphotyrosine protein) phosphatases II"/>
    <property type="match status" value="1"/>
</dbReference>
<gene>
    <name evidence="1" type="ORF">C5Y93_06080</name>
</gene>
<comment type="caution">
    <text evidence="1">The sequence shown here is derived from an EMBL/GenBank/DDBJ whole genome shotgun (WGS) entry which is preliminary data.</text>
</comment>
<dbReference type="RefSeq" id="WP_105334508.1">
    <property type="nucleotide sequence ID" value="NZ_PUHZ01000006.1"/>
</dbReference>
<accession>A0A2S8GRK4</accession>
<dbReference type="Proteomes" id="UP000237819">
    <property type="component" value="Unassembled WGS sequence"/>
</dbReference>
<dbReference type="OrthoDB" id="278239at2"/>
<evidence type="ECO:0000313" key="2">
    <source>
        <dbReference type="Proteomes" id="UP000237819"/>
    </source>
</evidence>
<dbReference type="AlphaFoldDB" id="A0A2S8GRK4"/>
<dbReference type="Gene3D" id="3.90.190.10">
    <property type="entry name" value="Protein tyrosine phosphatase superfamily"/>
    <property type="match status" value="1"/>
</dbReference>